<evidence type="ECO:0000256" key="2">
    <source>
        <dbReference type="ARBA" id="ARBA00022723"/>
    </source>
</evidence>
<feature type="domain" description="Xylanolytic transcriptional activator regulatory" evidence="6">
    <location>
        <begin position="187"/>
        <end position="275"/>
    </location>
</feature>
<dbReference type="CDD" id="cd12148">
    <property type="entry name" value="fungal_TF_MHR"/>
    <property type="match status" value="1"/>
</dbReference>
<evidence type="ECO:0000313" key="8">
    <source>
        <dbReference type="Proteomes" id="UP000059188"/>
    </source>
</evidence>
<dbReference type="InterPro" id="IPR007219">
    <property type="entry name" value="XnlR_reg_dom"/>
</dbReference>
<evidence type="ECO:0000256" key="5">
    <source>
        <dbReference type="ARBA" id="ARBA00023242"/>
    </source>
</evidence>
<dbReference type="GO" id="GO:0006351">
    <property type="term" value="P:DNA-templated transcription"/>
    <property type="evidence" value="ECO:0007669"/>
    <property type="project" value="InterPro"/>
</dbReference>
<dbReference type="PANTHER" id="PTHR47338:SF29">
    <property type="entry name" value="ZN(2)-C6 FUNGAL-TYPE DOMAIN-CONTAINING PROTEIN"/>
    <property type="match status" value="1"/>
</dbReference>
<dbReference type="AlphaFoldDB" id="A0A0B7F7X7"/>
<dbReference type="GO" id="GO:0008270">
    <property type="term" value="F:zinc ion binding"/>
    <property type="evidence" value="ECO:0007669"/>
    <property type="project" value="InterPro"/>
</dbReference>
<accession>A0A0B7F7X7</accession>
<keyword evidence="5" id="KW-0539">Nucleus</keyword>
<dbReference type="OrthoDB" id="39175at2759"/>
<evidence type="ECO:0000256" key="3">
    <source>
        <dbReference type="ARBA" id="ARBA00023015"/>
    </source>
</evidence>
<dbReference type="PANTHER" id="PTHR47338">
    <property type="entry name" value="ZN(II)2CYS6 TRANSCRIPTION FACTOR (EUROFUNG)-RELATED"/>
    <property type="match status" value="1"/>
</dbReference>
<evidence type="ECO:0000313" key="7">
    <source>
        <dbReference type="EMBL" id="CEL53640.1"/>
    </source>
</evidence>
<organism evidence="7 8">
    <name type="scientific">Thanatephorus cucumeris (strain AG1-IB / isolate 7/3/14)</name>
    <name type="common">Lettuce bottom rot fungus</name>
    <name type="synonym">Rhizoctonia solani</name>
    <dbReference type="NCBI Taxonomy" id="1108050"/>
    <lineage>
        <taxon>Eukaryota</taxon>
        <taxon>Fungi</taxon>
        <taxon>Dikarya</taxon>
        <taxon>Basidiomycota</taxon>
        <taxon>Agaricomycotina</taxon>
        <taxon>Agaricomycetes</taxon>
        <taxon>Cantharellales</taxon>
        <taxon>Ceratobasidiaceae</taxon>
        <taxon>Rhizoctonia</taxon>
        <taxon>Rhizoctonia solani AG-1</taxon>
    </lineage>
</organism>
<evidence type="ECO:0000256" key="4">
    <source>
        <dbReference type="ARBA" id="ARBA00023163"/>
    </source>
</evidence>
<keyword evidence="2" id="KW-0479">Metal-binding</keyword>
<evidence type="ECO:0000259" key="6">
    <source>
        <dbReference type="SMART" id="SM00906"/>
    </source>
</evidence>
<dbReference type="Proteomes" id="UP000059188">
    <property type="component" value="Unassembled WGS sequence"/>
</dbReference>
<sequence length="509" mass="57625">MTTQYLALTGVSEDDLHYPDRPEDPPSAPHSIDPETLICDLPLTIDEWPLELPPKPLMLHLVDIFFTYYPNSRRILHRPTFMIQILANPTSTSFPFIPLLHAICAAAAIYSPLVETVPPPCLHADNIFPGQTLVDRGHNLSFEEQHIILCEYQCRLAAREGENLLSVIQSCVIGAWWAFSCAQWFDFWNMSSFAMRLCVALGLNFVDSPQSPLPGKIREKVLIGPPRSNVEVELRRNIFWLTYCLERYHLFSSPWVFDISDEDIHQTLPGTLDAFESGFDDGQERQNILSRDLFSIHHSNQDDFTMYVKCAIMLSRVHVFELRRLPDFQTIEDAQNSHDMKDLELMISSLRQSIKKRVDLSNQPSIPAVSNSFIAYIAPFWATVRINTYLANWQDPGCEAANKALSASRAILRYTSGLTTTSFSMNLLDVVVCVPWLAAGKALVFALEHAPESLAPILRAEIRLARDYLSTPGGRVMLFSRQKYSFDNDIVGILGEREATRVFNDTAVS</sequence>
<keyword evidence="4" id="KW-0804">Transcription</keyword>
<evidence type="ECO:0000256" key="1">
    <source>
        <dbReference type="ARBA" id="ARBA00004123"/>
    </source>
</evidence>
<dbReference type="EMBL" id="LN679112">
    <property type="protein sequence ID" value="CEL53640.1"/>
    <property type="molecule type" value="Genomic_DNA"/>
</dbReference>
<comment type="subcellular location">
    <subcellularLocation>
        <location evidence="1">Nucleus</location>
    </subcellularLocation>
</comment>
<keyword evidence="8" id="KW-1185">Reference proteome</keyword>
<dbReference type="Pfam" id="PF04082">
    <property type="entry name" value="Fungal_trans"/>
    <property type="match status" value="1"/>
</dbReference>
<reference evidence="7 8" key="1">
    <citation type="submission" date="2014-11" db="EMBL/GenBank/DDBJ databases">
        <authorList>
            <person name="Wibberg Daniel"/>
        </authorList>
    </citation>
    <scope>NUCLEOTIDE SEQUENCE [LARGE SCALE GENOMIC DNA]</scope>
    <source>
        <strain evidence="7">Rhizoctonia solani AG1-IB 7/3/14</strain>
    </source>
</reference>
<gene>
    <name evidence="7" type="ORF">RSOLAG1IB_06495</name>
</gene>
<dbReference type="SMART" id="SM00906">
    <property type="entry name" value="Fungal_trans"/>
    <property type="match status" value="1"/>
</dbReference>
<dbReference type="GO" id="GO:0003677">
    <property type="term" value="F:DNA binding"/>
    <property type="evidence" value="ECO:0007669"/>
    <property type="project" value="InterPro"/>
</dbReference>
<dbReference type="STRING" id="1108050.A0A0B7F7X7"/>
<dbReference type="InterPro" id="IPR050815">
    <property type="entry name" value="TF_fung"/>
</dbReference>
<name>A0A0B7F7X7_THACB</name>
<dbReference type="GO" id="GO:0000981">
    <property type="term" value="F:DNA-binding transcription factor activity, RNA polymerase II-specific"/>
    <property type="evidence" value="ECO:0007669"/>
    <property type="project" value="InterPro"/>
</dbReference>
<dbReference type="GO" id="GO:0005634">
    <property type="term" value="C:nucleus"/>
    <property type="evidence" value="ECO:0007669"/>
    <property type="project" value="UniProtKB-SubCell"/>
</dbReference>
<protein>
    <recommendedName>
        <fullName evidence="6">Xylanolytic transcriptional activator regulatory domain-containing protein</fullName>
    </recommendedName>
</protein>
<keyword evidence="3" id="KW-0805">Transcription regulation</keyword>
<proteinExistence type="predicted"/>